<keyword evidence="6 8" id="KW-1133">Transmembrane helix</keyword>
<keyword evidence="3" id="KW-0813">Transport</keyword>
<evidence type="ECO:0000256" key="7">
    <source>
        <dbReference type="ARBA" id="ARBA00023136"/>
    </source>
</evidence>
<dbReference type="RefSeq" id="XP_002481244.1">
    <property type="nucleotide sequence ID" value="XM_002481199.1"/>
</dbReference>
<comment type="similarity">
    <text evidence="2">Belongs to the tellurite-resistance/dicarboxylate transporter (TDT) family.</text>
</comment>
<comment type="subcellular location">
    <subcellularLocation>
        <location evidence="1">Cell membrane</location>
        <topology evidence="1">Multi-pass membrane protein</topology>
    </subcellularLocation>
</comment>
<evidence type="ECO:0000313" key="9">
    <source>
        <dbReference type="EMBL" id="EED20810.1"/>
    </source>
</evidence>
<dbReference type="GO" id="GO:0005886">
    <property type="term" value="C:plasma membrane"/>
    <property type="evidence" value="ECO:0007669"/>
    <property type="project" value="UniProtKB-SubCell"/>
</dbReference>
<name>B8M467_TALSN</name>
<evidence type="ECO:0000256" key="2">
    <source>
        <dbReference type="ARBA" id="ARBA00008566"/>
    </source>
</evidence>
<dbReference type="InterPro" id="IPR051629">
    <property type="entry name" value="Sulfite_efflux_TDT"/>
</dbReference>
<evidence type="ECO:0000256" key="1">
    <source>
        <dbReference type="ARBA" id="ARBA00004651"/>
    </source>
</evidence>
<dbReference type="AlphaFoldDB" id="B8M467"/>
<dbReference type="Pfam" id="PF03595">
    <property type="entry name" value="SLAC1"/>
    <property type="match status" value="1"/>
</dbReference>
<sequence length="286" mass="31418">MVSHPIQSLFLGTFPMGFATIINMFCFVCVPTWGQWAAYFALAMWIVDAVISVLACFGIPFIIIVAEVVPNFQIALGTLVTSFVLWGVGVLLSLTVIVIYLMRLMLHKLPPKAVIVSMFLPLGPLGQGGYGIQKLGSVAKTILPQTNTLGAGAGDTFYEMGFVTGLLFWAFGLFWLLCAVGSIAQVRKFPFNLGWWAFTFPLGVYATCTCQLGREMPSKSFAMLGTIFSLSVIFLWILVTAFTISGIHDGTLFVAPCLAVLREKRRREFERERLVNIGDNSPSFKG</sequence>
<evidence type="ECO:0000313" key="10">
    <source>
        <dbReference type="Proteomes" id="UP000001745"/>
    </source>
</evidence>
<evidence type="ECO:0000256" key="3">
    <source>
        <dbReference type="ARBA" id="ARBA00022448"/>
    </source>
</evidence>
<dbReference type="Gene3D" id="1.50.10.150">
    <property type="entry name" value="Voltage-dependent anion channel"/>
    <property type="match status" value="1"/>
</dbReference>
<feature type="transmembrane region" description="Helical" evidence="8">
    <location>
        <begin position="193"/>
        <end position="213"/>
    </location>
</feature>
<accession>B8M467</accession>
<dbReference type="FunCoup" id="B8M467">
    <property type="interactions" value="43"/>
</dbReference>
<protein>
    <recommendedName>
        <fullName evidence="11">Voltage-dependent anion channel</fullName>
    </recommendedName>
</protein>
<dbReference type="GeneID" id="8109763"/>
<dbReference type="OMA" id="RDSAMWA"/>
<organism evidence="9 10">
    <name type="scientific">Talaromyces stipitatus (strain ATCC 10500 / CBS 375.48 / QM 6759 / NRRL 1006)</name>
    <name type="common">Penicillium stipitatum</name>
    <dbReference type="NCBI Taxonomy" id="441959"/>
    <lineage>
        <taxon>Eukaryota</taxon>
        <taxon>Fungi</taxon>
        <taxon>Dikarya</taxon>
        <taxon>Ascomycota</taxon>
        <taxon>Pezizomycotina</taxon>
        <taxon>Eurotiomycetes</taxon>
        <taxon>Eurotiomycetidae</taxon>
        <taxon>Eurotiales</taxon>
        <taxon>Trichocomaceae</taxon>
        <taxon>Talaromyces</taxon>
        <taxon>Talaromyces sect. Talaromyces</taxon>
    </lineage>
</organism>
<feature type="transmembrane region" description="Helical" evidence="8">
    <location>
        <begin position="6"/>
        <end position="30"/>
    </location>
</feature>
<dbReference type="InterPro" id="IPR004695">
    <property type="entry name" value="SLAC1/Mae1/Ssu1/TehA"/>
</dbReference>
<keyword evidence="4" id="KW-1003">Cell membrane</keyword>
<feature type="transmembrane region" description="Helical" evidence="8">
    <location>
        <begin position="166"/>
        <end position="187"/>
    </location>
</feature>
<keyword evidence="5 8" id="KW-0812">Transmembrane</keyword>
<gene>
    <name evidence="9" type="ORF">TSTA_040040</name>
</gene>
<dbReference type="HOGENOM" id="CLU_030057_5_1_1"/>
<dbReference type="PhylomeDB" id="B8M467"/>
<dbReference type="GO" id="GO:0000319">
    <property type="term" value="F:sulfite transmembrane transporter activity"/>
    <property type="evidence" value="ECO:0007669"/>
    <property type="project" value="TreeGrafter"/>
</dbReference>
<dbReference type="EMBL" id="EQ962654">
    <property type="protein sequence ID" value="EED20810.1"/>
    <property type="molecule type" value="Genomic_DNA"/>
</dbReference>
<dbReference type="VEuPathDB" id="FungiDB:TSTA_040040"/>
<reference evidence="10" key="1">
    <citation type="journal article" date="2015" name="Genome Announc.">
        <title>Genome sequence of the AIDS-associated pathogen Penicillium marneffei (ATCC18224) and its near taxonomic relative Talaromyces stipitatus (ATCC10500).</title>
        <authorList>
            <person name="Nierman W.C."/>
            <person name="Fedorova-Abrams N.D."/>
            <person name="Andrianopoulos A."/>
        </authorList>
    </citation>
    <scope>NUCLEOTIDE SEQUENCE [LARGE SCALE GENOMIC DNA]</scope>
    <source>
        <strain evidence="10">ATCC 10500 / CBS 375.48 / QM 6759 / NRRL 1006</strain>
    </source>
</reference>
<dbReference type="OrthoDB" id="1099at2759"/>
<evidence type="ECO:0000256" key="8">
    <source>
        <dbReference type="SAM" id="Phobius"/>
    </source>
</evidence>
<keyword evidence="7 8" id="KW-0472">Membrane</keyword>
<dbReference type="Proteomes" id="UP000001745">
    <property type="component" value="Unassembled WGS sequence"/>
</dbReference>
<feature type="transmembrane region" description="Helical" evidence="8">
    <location>
        <begin position="220"/>
        <end position="238"/>
    </location>
</feature>
<evidence type="ECO:0008006" key="11">
    <source>
        <dbReference type="Google" id="ProtNLM"/>
    </source>
</evidence>
<feature type="transmembrane region" description="Helical" evidence="8">
    <location>
        <begin position="37"/>
        <end position="63"/>
    </location>
</feature>
<dbReference type="PANTHER" id="PTHR31686:SF1">
    <property type="entry name" value="SULFITE EFFLUX PUMP SSU1"/>
    <property type="match status" value="1"/>
</dbReference>
<dbReference type="PANTHER" id="PTHR31686">
    <property type="match status" value="1"/>
</dbReference>
<dbReference type="InterPro" id="IPR038665">
    <property type="entry name" value="Voltage-dep_anion_channel_sf"/>
</dbReference>
<evidence type="ECO:0000256" key="5">
    <source>
        <dbReference type="ARBA" id="ARBA00022692"/>
    </source>
</evidence>
<dbReference type="InParanoid" id="B8M467"/>
<evidence type="ECO:0000256" key="6">
    <source>
        <dbReference type="ARBA" id="ARBA00022989"/>
    </source>
</evidence>
<evidence type="ECO:0000256" key="4">
    <source>
        <dbReference type="ARBA" id="ARBA00022475"/>
    </source>
</evidence>
<proteinExistence type="inferred from homology"/>
<keyword evidence="10" id="KW-1185">Reference proteome</keyword>
<feature type="transmembrane region" description="Helical" evidence="8">
    <location>
        <begin position="83"/>
        <end position="102"/>
    </location>
</feature>